<reference evidence="1 2" key="1">
    <citation type="submission" date="2019-01" db="EMBL/GenBank/DDBJ databases">
        <title>Sequencing of cultivated peanut Arachis hypogaea provides insights into genome evolution and oil improvement.</title>
        <authorList>
            <person name="Chen X."/>
        </authorList>
    </citation>
    <scope>NUCLEOTIDE SEQUENCE [LARGE SCALE GENOMIC DNA]</scope>
    <source>
        <strain evidence="2">cv. Fuhuasheng</strain>
        <tissue evidence="1">Leaves</tissue>
    </source>
</reference>
<protein>
    <submittedName>
        <fullName evidence="1">Uncharacterized protein</fullName>
    </submittedName>
</protein>
<sequence length="99" mass="11605">MRMIAKVFNMSNQKKAIVEKIGFGALRYIPSLNVLHKLLRELILSFDLYKAFLETRYEKIYKKIIEGATLASLIKSVLEMTIEGEENLMKFKRTFILFI</sequence>
<name>A0A444YCF6_ARAHY</name>
<evidence type="ECO:0000313" key="1">
    <source>
        <dbReference type="EMBL" id="RYQ99607.1"/>
    </source>
</evidence>
<keyword evidence="2" id="KW-1185">Reference proteome</keyword>
<accession>A0A444YCF6</accession>
<proteinExistence type="predicted"/>
<dbReference type="Proteomes" id="UP000289738">
    <property type="component" value="Chromosome B07"/>
</dbReference>
<organism evidence="1 2">
    <name type="scientific">Arachis hypogaea</name>
    <name type="common">Peanut</name>
    <dbReference type="NCBI Taxonomy" id="3818"/>
    <lineage>
        <taxon>Eukaryota</taxon>
        <taxon>Viridiplantae</taxon>
        <taxon>Streptophyta</taxon>
        <taxon>Embryophyta</taxon>
        <taxon>Tracheophyta</taxon>
        <taxon>Spermatophyta</taxon>
        <taxon>Magnoliopsida</taxon>
        <taxon>eudicotyledons</taxon>
        <taxon>Gunneridae</taxon>
        <taxon>Pentapetalae</taxon>
        <taxon>rosids</taxon>
        <taxon>fabids</taxon>
        <taxon>Fabales</taxon>
        <taxon>Fabaceae</taxon>
        <taxon>Papilionoideae</taxon>
        <taxon>50 kb inversion clade</taxon>
        <taxon>dalbergioids sensu lato</taxon>
        <taxon>Dalbergieae</taxon>
        <taxon>Pterocarpus clade</taxon>
        <taxon>Arachis</taxon>
    </lineage>
</organism>
<dbReference type="EMBL" id="SDMP01000017">
    <property type="protein sequence ID" value="RYQ99607.1"/>
    <property type="molecule type" value="Genomic_DNA"/>
</dbReference>
<dbReference type="AlphaFoldDB" id="A0A444YCF6"/>
<comment type="caution">
    <text evidence="1">The sequence shown here is derived from an EMBL/GenBank/DDBJ whole genome shotgun (WGS) entry which is preliminary data.</text>
</comment>
<evidence type="ECO:0000313" key="2">
    <source>
        <dbReference type="Proteomes" id="UP000289738"/>
    </source>
</evidence>
<gene>
    <name evidence="1" type="ORF">Ahy_B07g087552</name>
</gene>